<gene>
    <name evidence="8 9" type="primary">aroQ</name>
    <name evidence="9" type="ORF">ACFPQB_10700</name>
</gene>
<accession>A0ABW0ZFT1</accession>
<dbReference type="Proteomes" id="UP001596072">
    <property type="component" value="Unassembled WGS sequence"/>
</dbReference>
<evidence type="ECO:0000256" key="3">
    <source>
        <dbReference type="ARBA" id="ARBA00011037"/>
    </source>
</evidence>
<evidence type="ECO:0000256" key="1">
    <source>
        <dbReference type="ARBA" id="ARBA00001864"/>
    </source>
</evidence>
<sequence>MSVVHVLNGPNLNLLGHREPAVYGDETLADVEMRCRRLAAGLGLGLDFRQSNEEGELVTWLQECGADVASGRSVGAVLNAGACTHTSVALRDAVVGAEVPTIEVHLSNVHAREAFRHHSFISPVARGVVVGLGVVGYELAIRALQHYAEERA</sequence>
<evidence type="ECO:0000313" key="10">
    <source>
        <dbReference type="Proteomes" id="UP001596072"/>
    </source>
</evidence>
<evidence type="ECO:0000256" key="2">
    <source>
        <dbReference type="ARBA" id="ARBA00004902"/>
    </source>
</evidence>
<dbReference type="InterPro" id="IPR001874">
    <property type="entry name" value="DHquinase_II"/>
</dbReference>
<name>A0ABW0ZFT1_9ACTN</name>
<comment type="function">
    <text evidence="8">Catalyzes a trans-dehydration via an enolate intermediate.</text>
</comment>
<feature type="binding site" evidence="8">
    <location>
        <position position="116"/>
    </location>
    <ligand>
        <name>substrate</name>
    </ligand>
</feature>
<dbReference type="EC" id="4.2.1.10" evidence="5 8"/>
<evidence type="ECO:0000313" key="9">
    <source>
        <dbReference type="EMBL" id="MFC5729387.1"/>
    </source>
</evidence>
<dbReference type="PANTHER" id="PTHR21272:SF3">
    <property type="entry name" value="CATABOLIC 3-DEHYDROQUINASE"/>
    <property type="match status" value="1"/>
</dbReference>
<dbReference type="CDD" id="cd00466">
    <property type="entry name" value="DHQase_II"/>
    <property type="match status" value="1"/>
</dbReference>
<evidence type="ECO:0000256" key="7">
    <source>
        <dbReference type="ARBA" id="ARBA00023239"/>
    </source>
</evidence>
<dbReference type="PANTHER" id="PTHR21272">
    <property type="entry name" value="CATABOLIC 3-DEHYDROQUINASE"/>
    <property type="match status" value="1"/>
</dbReference>
<dbReference type="EMBL" id="JBHSNS010000004">
    <property type="protein sequence ID" value="MFC5729387.1"/>
    <property type="molecule type" value="Genomic_DNA"/>
</dbReference>
<dbReference type="Pfam" id="PF01220">
    <property type="entry name" value="DHquinase_II"/>
    <property type="match status" value="1"/>
</dbReference>
<dbReference type="SUPFAM" id="SSF52304">
    <property type="entry name" value="Type II 3-dehydroquinate dehydratase"/>
    <property type="match status" value="1"/>
</dbReference>
<evidence type="ECO:0000256" key="8">
    <source>
        <dbReference type="HAMAP-Rule" id="MF_00169"/>
    </source>
</evidence>
<reference evidence="10" key="1">
    <citation type="journal article" date="2019" name="Int. J. Syst. Evol. Microbiol.">
        <title>The Global Catalogue of Microorganisms (GCM) 10K type strain sequencing project: providing services to taxonomists for standard genome sequencing and annotation.</title>
        <authorList>
            <consortium name="The Broad Institute Genomics Platform"/>
            <consortium name="The Broad Institute Genome Sequencing Center for Infectious Disease"/>
            <person name="Wu L."/>
            <person name="Ma J."/>
        </authorList>
    </citation>
    <scope>NUCLEOTIDE SEQUENCE [LARGE SCALE GENOMIC DNA]</scope>
    <source>
        <strain evidence="10">YIM 94188</strain>
    </source>
</reference>
<comment type="caution">
    <text evidence="9">The sequence shown here is derived from an EMBL/GenBank/DDBJ whole genome shotgun (WGS) entry which is preliminary data.</text>
</comment>
<dbReference type="PROSITE" id="PS01029">
    <property type="entry name" value="DEHYDROQUINASE_II"/>
    <property type="match status" value="1"/>
</dbReference>
<evidence type="ECO:0000256" key="5">
    <source>
        <dbReference type="ARBA" id="ARBA00012060"/>
    </source>
</evidence>
<dbReference type="InterPro" id="IPR036441">
    <property type="entry name" value="DHquinase_II_sf"/>
</dbReference>
<comment type="similarity">
    <text evidence="3 8">Belongs to the type-II 3-dehydroquinase family.</text>
</comment>
<feature type="active site" description="Proton acceptor" evidence="8">
    <location>
        <position position="23"/>
    </location>
</feature>
<dbReference type="NCBIfam" id="NF003807">
    <property type="entry name" value="PRK05395.1-4"/>
    <property type="match status" value="1"/>
</dbReference>
<feature type="binding site" evidence="8">
    <location>
        <position position="92"/>
    </location>
    <ligand>
        <name>substrate</name>
    </ligand>
</feature>
<dbReference type="GO" id="GO:0003855">
    <property type="term" value="F:3-dehydroquinate dehydratase activity"/>
    <property type="evidence" value="ECO:0007669"/>
    <property type="project" value="UniProtKB-EC"/>
</dbReference>
<comment type="pathway">
    <text evidence="2 8">Metabolic intermediate biosynthesis; chorismate biosynthesis; chorismate from D-erythrose 4-phosphate and phosphoenolpyruvate: step 3/7.</text>
</comment>
<organism evidence="9 10">
    <name type="scientific">Nocardioides vastitatis</name>
    <dbReference type="NCBI Taxonomy" id="2568655"/>
    <lineage>
        <taxon>Bacteria</taxon>
        <taxon>Bacillati</taxon>
        <taxon>Actinomycetota</taxon>
        <taxon>Actinomycetes</taxon>
        <taxon>Propionibacteriales</taxon>
        <taxon>Nocardioidaceae</taxon>
        <taxon>Nocardioides</taxon>
    </lineage>
</organism>
<feature type="binding site" evidence="8">
    <location>
        <begin position="106"/>
        <end position="107"/>
    </location>
    <ligand>
        <name>substrate</name>
    </ligand>
</feature>
<dbReference type="PIRSF" id="PIRSF001399">
    <property type="entry name" value="DHquinase_II"/>
    <property type="match status" value="1"/>
</dbReference>
<protein>
    <recommendedName>
        <fullName evidence="5 8">3-dehydroquinate dehydratase</fullName>
        <shortName evidence="8">3-dehydroquinase</shortName>
        <ecNumber evidence="5 8">4.2.1.10</ecNumber>
    </recommendedName>
    <alternativeName>
        <fullName evidence="8">Type II DHQase</fullName>
    </alternativeName>
</protein>
<dbReference type="RefSeq" id="WP_136432946.1">
    <property type="nucleotide sequence ID" value="NZ_JBHSNS010000004.1"/>
</dbReference>
<dbReference type="NCBIfam" id="NF003806">
    <property type="entry name" value="PRK05395.1-3"/>
    <property type="match status" value="1"/>
</dbReference>
<feature type="binding site" evidence="8">
    <location>
        <position position="85"/>
    </location>
    <ligand>
        <name>substrate</name>
    </ligand>
</feature>
<dbReference type="NCBIfam" id="TIGR01088">
    <property type="entry name" value="aroQ"/>
    <property type="match status" value="1"/>
</dbReference>
<feature type="site" description="Transition state stabilizer" evidence="8">
    <location>
        <position position="18"/>
    </location>
</feature>
<evidence type="ECO:0000256" key="4">
    <source>
        <dbReference type="ARBA" id="ARBA00011193"/>
    </source>
</evidence>
<feature type="active site" description="Proton donor" evidence="8">
    <location>
        <position position="105"/>
    </location>
</feature>
<dbReference type="InterPro" id="IPR018509">
    <property type="entry name" value="DHquinase_II_CS"/>
</dbReference>
<dbReference type="HAMAP" id="MF_00169">
    <property type="entry name" value="AroQ"/>
    <property type="match status" value="1"/>
</dbReference>
<feature type="binding site" evidence="8">
    <location>
        <position position="79"/>
    </location>
    <ligand>
        <name>substrate</name>
    </ligand>
</feature>
<proteinExistence type="inferred from homology"/>
<evidence type="ECO:0000256" key="6">
    <source>
        <dbReference type="ARBA" id="ARBA00023141"/>
    </source>
</evidence>
<comment type="catalytic activity">
    <reaction evidence="1 8">
        <text>3-dehydroquinate = 3-dehydroshikimate + H2O</text>
        <dbReference type="Rhea" id="RHEA:21096"/>
        <dbReference type="ChEBI" id="CHEBI:15377"/>
        <dbReference type="ChEBI" id="CHEBI:16630"/>
        <dbReference type="ChEBI" id="CHEBI:32364"/>
        <dbReference type="EC" id="4.2.1.10"/>
    </reaction>
</comment>
<keyword evidence="6 8" id="KW-0057">Aromatic amino acid biosynthesis</keyword>
<comment type="subunit">
    <text evidence="4 8">Homododecamer.</text>
</comment>
<dbReference type="Gene3D" id="3.40.50.9100">
    <property type="entry name" value="Dehydroquinase, class II"/>
    <property type="match status" value="1"/>
</dbReference>
<keyword evidence="8" id="KW-0028">Amino-acid biosynthesis</keyword>
<keyword evidence="7 8" id="KW-0456">Lyase</keyword>
<keyword evidence="10" id="KW-1185">Reference proteome</keyword>
<dbReference type="NCBIfam" id="NF003805">
    <property type="entry name" value="PRK05395.1-2"/>
    <property type="match status" value="1"/>
</dbReference>